<evidence type="ECO:0000313" key="8">
    <source>
        <dbReference type="Proteomes" id="UP000070252"/>
    </source>
</evidence>
<dbReference type="EMBL" id="LIPY01000117">
    <property type="protein sequence ID" value="KWX73532.1"/>
    <property type="molecule type" value="Genomic_DNA"/>
</dbReference>
<proteinExistence type="inferred from homology"/>
<feature type="domain" description="Beta/gamma crystallin 'Greek key'" evidence="5">
    <location>
        <begin position="115"/>
        <end position="198"/>
    </location>
</feature>
<evidence type="ECO:0000256" key="4">
    <source>
        <dbReference type="ARBA" id="ARBA00023326"/>
    </source>
</evidence>
<dbReference type="SMART" id="SM00247">
    <property type="entry name" value="XTALbg"/>
    <property type="match status" value="1"/>
</dbReference>
<keyword evidence="4" id="KW-0624">Polysaccharide degradation</keyword>
<dbReference type="Pfam" id="PF01464">
    <property type="entry name" value="SLT"/>
    <property type="match status" value="1"/>
</dbReference>
<keyword evidence="8" id="KW-1185">Reference proteome</keyword>
<evidence type="ECO:0000313" key="7">
    <source>
        <dbReference type="EMBL" id="KWX73532.1"/>
    </source>
</evidence>
<dbReference type="Gene3D" id="1.10.530.10">
    <property type="match status" value="1"/>
</dbReference>
<dbReference type="Gene3D" id="2.60.20.10">
    <property type="entry name" value="Crystallins"/>
    <property type="match status" value="1"/>
</dbReference>
<name>A0ABR5STQ6_9BACL</name>
<accession>A0ABR5STQ6</accession>
<dbReference type="InterPro" id="IPR023346">
    <property type="entry name" value="Lysozyme-like_dom_sf"/>
</dbReference>
<sequence>MLILLWAGYRSIYYKEAWLLNKKVPARALSVLIVLAVFLSVFFTALPPASAAARGAWAPNTAYAVNDTVTYSGGTYTCLQAHTSLVGWEPSNVPALWKSGGTTTPTPTTPPSTNGVTFYADINYGGKAVTLGVGNYVLSQLNASGIPNDWMSSLKVPNGWTVEVYENDNFGGAKWTYTASSSWVGDSVNDMMSSVKIYTGSTPPSVSKPSEVPSQIWTYVVNADNAFGKGGDYALLLSAVIKKESSFGAGLPGSPSAGDGLMQVEPNTRNAYLSQFSAKFGRAYNHSSEQDQVYLGALILNEKIVRFGNIYNGLLHYNGGDNWYPGATDSYGRPILADQYANAVYATYKGYGGKN</sequence>
<organism evidence="7 8">
    <name type="scientific">Paenibacillus jilunlii</name>
    <dbReference type="NCBI Taxonomy" id="682956"/>
    <lineage>
        <taxon>Bacteria</taxon>
        <taxon>Bacillati</taxon>
        <taxon>Bacillota</taxon>
        <taxon>Bacilli</taxon>
        <taxon>Bacillales</taxon>
        <taxon>Paenibacillaceae</taxon>
        <taxon>Paenibacillus</taxon>
    </lineage>
</organism>
<dbReference type="SMART" id="SM00495">
    <property type="entry name" value="ChtBD3"/>
    <property type="match status" value="1"/>
</dbReference>
<evidence type="ECO:0000256" key="3">
    <source>
        <dbReference type="ARBA" id="ARBA00022801"/>
    </source>
</evidence>
<reference evidence="7 8" key="1">
    <citation type="submission" date="2015-08" db="EMBL/GenBank/DDBJ databases">
        <title>Genome of Paenibacillus jilunlii.</title>
        <authorList>
            <person name="Sant'Anna F.H."/>
            <person name="Ambrosini A."/>
            <person name="Souza R."/>
            <person name="Bach E."/>
            <person name="Fernandes G."/>
            <person name="Balsanelli E."/>
            <person name="Baura V.A."/>
            <person name="Pedrosa F.O."/>
            <person name="Souza E.M."/>
            <person name="Passaglia L."/>
        </authorList>
    </citation>
    <scope>NUCLEOTIDE SEQUENCE [LARGE SCALE GENOMIC DNA]</scope>
    <source>
        <strain evidence="7 8">DSM 23019</strain>
    </source>
</reference>
<dbReference type="Pfam" id="PF02839">
    <property type="entry name" value="CBM_5_12"/>
    <property type="match status" value="1"/>
</dbReference>
<evidence type="ECO:0000259" key="6">
    <source>
        <dbReference type="SMART" id="SM00495"/>
    </source>
</evidence>
<dbReference type="InterPro" id="IPR011024">
    <property type="entry name" value="G_crystallin-like"/>
</dbReference>
<gene>
    <name evidence="7" type="ORF">AML91_17805</name>
</gene>
<comment type="similarity">
    <text evidence="1">Belongs to the beta/gamma-crystallin family.</text>
</comment>
<evidence type="ECO:0000259" key="5">
    <source>
        <dbReference type="SMART" id="SM00247"/>
    </source>
</evidence>
<dbReference type="InterPro" id="IPR008258">
    <property type="entry name" value="Transglycosylase_SLT_dom_1"/>
</dbReference>
<dbReference type="Gene3D" id="2.10.10.20">
    <property type="entry name" value="Carbohydrate-binding module superfamily 5/12"/>
    <property type="match status" value="1"/>
</dbReference>
<dbReference type="InterPro" id="IPR003610">
    <property type="entry name" value="CBM5/12"/>
</dbReference>
<keyword evidence="4" id="KW-0119">Carbohydrate metabolism</keyword>
<dbReference type="SUPFAM" id="SSF53955">
    <property type="entry name" value="Lysozyme-like"/>
    <property type="match status" value="1"/>
</dbReference>
<dbReference type="SUPFAM" id="SSF51055">
    <property type="entry name" value="Carbohydrate binding domain"/>
    <property type="match status" value="1"/>
</dbReference>
<dbReference type="SUPFAM" id="SSF49695">
    <property type="entry name" value="gamma-Crystallin-like"/>
    <property type="match status" value="1"/>
</dbReference>
<keyword evidence="2" id="KW-0677">Repeat</keyword>
<dbReference type="InterPro" id="IPR001064">
    <property type="entry name" value="Beta/gamma_crystallin"/>
</dbReference>
<dbReference type="CDD" id="cd12214">
    <property type="entry name" value="ChiA1_BD"/>
    <property type="match status" value="1"/>
</dbReference>
<comment type="caution">
    <text evidence="7">The sequence shown here is derived from an EMBL/GenBank/DDBJ whole genome shotgun (WGS) entry which is preliminary data.</text>
</comment>
<keyword evidence="3" id="KW-0378">Hydrolase</keyword>
<dbReference type="InterPro" id="IPR036573">
    <property type="entry name" value="CBM_sf_5/12"/>
</dbReference>
<evidence type="ECO:0000256" key="2">
    <source>
        <dbReference type="ARBA" id="ARBA00022737"/>
    </source>
</evidence>
<evidence type="ECO:0000256" key="1">
    <source>
        <dbReference type="ARBA" id="ARBA00009646"/>
    </source>
</evidence>
<feature type="domain" description="Chitin-binding type-3" evidence="6">
    <location>
        <begin position="54"/>
        <end position="100"/>
    </location>
</feature>
<protein>
    <submittedName>
        <fullName evidence="7">Sugar-binding protein</fullName>
    </submittedName>
</protein>
<dbReference type="Proteomes" id="UP000070252">
    <property type="component" value="Unassembled WGS sequence"/>
</dbReference>